<organism evidence="1">
    <name type="scientific">marine sediment metagenome</name>
    <dbReference type="NCBI Taxonomy" id="412755"/>
    <lineage>
        <taxon>unclassified sequences</taxon>
        <taxon>metagenomes</taxon>
        <taxon>ecological metagenomes</taxon>
    </lineage>
</organism>
<dbReference type="AlphaFoldDB" id="A0A0F9TE47"/>
<sequence length="86" mass="9396">MGSRIATRCRGGIKRGLQEMKKIQGNQPLGLDLGTICLSKALDDHFSNSNCDGVLVSEGQVCNYRSLAHQFVCRKCSTVIRIGDLL</sequence>
<accession>A0A0F9TE47</accession>
<reference evidence="1" key="1">
    <citation type="journal article" date="2015" name="Nature">
        <title>Complex archaea that bridge the gap between prokaryotes and eukaryotes.</title>
        <authorList>
            <person name="Spang A."/>
            <person name="Saw J.H."/>
            <person name="Jorgensen S.L."/>
            <person name="Zaremba-Niedzwiedzka K."/>
            <person name="Martijn J."/>
            <person name="Lind A.E."/>
            <person name="van Eijk R."/>
            <person name="Schleper C."/>
            <person name="Guy L."/>
            <person name="Ettema T.J."/>
        </authorList>
    </citation>
    <scope>NUCLEOTIDE SEQUENCE</scope>
</reference>
<comment type="caution">
    <text evidence="1">The sequence shown here is derived from an EMBL/GenBank/DDBJ whole genome shotgun (WGS) entry which is preliminary data.</text>
</comment>
<protein>
    <submittedName>
        <fullName evidence="1">Uncharacterized protein</fullName>
    </submittedName>
</protein>
<gene>
    <name evidence="1" type="ORF">LCGC14_0360230</name>
</gene>
<dbReference type="EMBL" id="LAZR01000278">
    <property type="protein sequence ID" value="KKN77464.1"/>
    <property type="molecule type" value="Genomic_DNA"/>
</dbReference>
<proteinExistence type="predicted"/>
<evidence type="ECO:0000313" key="1">
    <source>
        <dbReference type="EMBL" id="KKN77464.1"/>
    </source>
</evidence>
<name>A0A0F9TE47_9ZZZZ</name>